<evidence type="ECO:0000256" key="3">
    <source>
        <dbReference type="ARBA" id="ARBA00023002"/>
    </source>
</evidence>
<name>A0A1M4E2U2_9ACTN</name>
<sequence length="230" mass="26298">MEHRHPFVPYKPERHEPEEMVRRGEEFHRLVDRRRSVRQFSPEPVPYRCVELAVRAANTAPSGAHQQPWKFVVIGDAETRRRVREAAEIEERQNYEGGRLPEEWRAALEPLETGSDKGYLEVAPWLVVCFAEKYGLTPEGEKVRHYYVNESVGIACGLFITALHVMGLSTLTHTPKPMAFLTEICRRPPNERPYILFPVGYAAEGTEVPDLVRKPLEEALIPMSVNLGLS</sequence>
<evidence type="ECO:0000256" key="1">
    <source>
        <dbReference type="ARBA" id="ARBA00022630"/>
    </source>
</evidence>
<dbReference type="PANTHER" id="PTHR23026:SF90">
    <property type="entry name" value="IODOTYROSINE DEIODINASE 1"/>
    <property type="match status" value="1"/>
</dbReference>
<proteinExistence type="predicted"/>
<evidence type="ECO:0000313" key="5">
    <source>
        <dbReference type="EMBL" id="SBO93137.1"/>
    </source>
</evidence>
<dbReference type="InterPro" id="IPR000415">
    <property type="entry name" value="Nitroreductase-like"/>
</dbReference>
<gene>
    <name evidence="5" type="ORF">BN4615_P2651</name>
</gene>
<dbReference type="CDD" id="cd02144">
    <property type="entry name" value="iodotyrosine_dehalogenase"/>
    <property type="match status" value="1"/>
</dbReference>
<evidence type="ECO:0000259" key="4">
    <source>
        <dbReference type="Pfam" id="PF00881"/>
    </source>
</evidence>
<reference evidence="5" key="1">
    <citation type="submission" date="2016-04" db="EMBL/GenBank/DDBJ databases">
        <authorList>
            <person name="Evans L.H."/>
            <person name="Alamgir A."/>
            <person name="Owens N."/>
            <person name="Weber N.D."/>
            <person name="Virtaneva K."/>
            <person name="Barbian K."/>
            <person name="Babar A."/>
            <person name="Rosenke K."/>
        </authorList>
    </citation>
    <scope>NUCLEOTIDE SEQUENCE</scope>
    <source>
        <strain evidence="5">Nono1</strain>
    </source>
</reference>
<protein>
    <submittedName>
        <fullName evidence="5">Oxidoreductase</fullName>
    </submittedName>
</protein>
<evidence type="ECO:0000256" key="2">
    <source>
        <dbReference type="ARBA" id="ARBA00022643"/>
    </source>
</evidence>
<keyword evidence="3" id="KW-0560">Oxidoreductase</keyword>
<dbReference type="InterPro" id="IPR050627">
    <property type="entry name" value="Nitroreductase/BluB"/>
</dbReference>
<keyword evidence="2" id="KW-0288">FMN</keyword>
<dbReference type="RefSeq" id="WP_225272358.1">
    <property type="nucleotide sequence ID" value="NZ_CP084058.1"/>
</dbReference>
<dbReference type="InterPro" id="IPR029479">
    <property type="entry name" value="Nitroreductase"/>
</dbReference>
<dbReference type="GO" id="GO:0016491">
    <property type="term" value="F:oxidoreductase activity"/>
    <property type="evidence" value="ECO:0007669"/>
    <property type="project" value="UniProtKB-KW"/>
</dbReference>
<dbReference type="Pfam" id="PF00881">
    <property type="entry name" value="Nitroreductase"/>
    <property type="match status" value="1"/>
</dbReference>
<keyword evidence="1" id="KW-0285">Flavoprotein</keyword>
<dbReference type="AlphaFoldDB" id="A0A1M4E2U2"/>
<accession>A0A1M4E2U2</accession>
<dbReference type="EMBL" id="LT559118">
    <property type="protein sequence ID" value="SBO93137.1"/>
    <property type="molecule type" value="Genomic_DNA"/>
</dbReference>
<feature type="domain" description="Nitroreductase" evidence="4">
    <location>
        <begin position="32"/>
        <end position="201"/>
    </location>
</feature>
<dbReference type="Gene3D" id="3.40.109.10">
    <property type="entry name" value="NADH Oxidase"/>
    <property type="match status" value="1"/>
</dbReference>
<organism evidence="5">
    <name type="scientific">Nonomuraea gerenzanensis</name>
    <dbReference type="NCBI Taxonomy" id="93944"/>
    <lineage>
        <taxon>Bacteria</taxon>
        <taxon>Bacillati</taxon>
        <taxon>Actinomycetota</taxon>
        <taxon>Actinomycetes</taxon>
        <taxon>Streptosporangiales</taxon>
        <taxon>Streptosporangiaceae</taxon>
        <taxon>Nonomuraea</taxon>
    </lineage>
</organism>
<dbReference type="SUPFAM" id="SSF55469">
    <property type="entry name" value="FMN-dependent nitroreductase-like"/>
    <property type="match status" value="1"/>
</dbReference>
<dbReference type="PANTHER" id="PTHR23026">
    <property type="entry name" value="NADPH NITROREDUCTASE"/>
    <property type="match status" value="1"/>
</dbReference>